<evidence type="ECO:0000256" key="5">
    <source>
        <dbReference type="ARBA" id="ARBA00018677"/>
    </source>
</evidence>
<proteinExistence type="inferred from homology"/>
<keyword evidence="8" id="KW-0999">Mitochondrion inner membrane</keyword>
<protein>
    <recommendedName>
        <fullName evidence="5">NADH dehydrogenase [ubiquinone] 1 beta subcomplex subunit 7</fullName>
    </recommendedName>
</protein>
<evidence type="ECO:0000313" key="14">
    <source>
        <dbReference type="Proteomes" id="UP000276864"/>
    </source>
</evidence>
<comment type="caution">
    <text evidence="13">The sequence shown here is derived from an EMBL/GenBank/DDBJ whole genome shotgun (WGS) entry which is preliminary data.</text>
</comment>
<evidence type="ECO:0000256" key="11">
    <source>
        <dbReference type="ARBA" id="ARBA00023136"/>
    </source>
</evidence>
<keyword evidence="10" id="KW-0496">Mitochondrion</keyword>
<dbReference type="PANTHER" id="PTHR20900">
    <property type="entry name" value="NADH:UBIQUINONE OXIDOREDUCTASE B18-LIKE SUBUNIT"/>
    <property type="match status" value="1"/>
</dbReference>
<dbReference type="AlphaFoldDB" id="A0A3M7AXN6"/>
<evidence type="ECO:0000313" key="13">
    <source>
        <dbReference type="EMBL" id="RMY32241.1"/>
    </source>
</evidence>
<keyword evidence="7" id="KW-0679">Respiratory chain</keyword>
<evidence type="ECO:0000256" key="3">
    <source>
        <dbReference type="ARBA" id="ARBA00004637"/>
    </source>
</evidence>
<keyword evidence="11" id="KW-0472">Membrane</keyword>
<dbReference type="InterPro" id="IPR008698">
    <property type="entry name" value="NDUB7"/>
</dbReference>
<keyword evidence="6" id="KW-0813">Transport</keyword>
<comment type="similarity">
    <text evidence="4">Belongs to the complex I NDUFB7 subunit family.</text>
</comment>
<dbReference type="PANTHER" id="PTHR20900:SF0">
    <property type="entry name" value="NADH DEHYDROGENASE [UBIQUINONE] 1 BETA SUBCOMPLEX SUBUNIT 7"/>
    <property type="match status" value="1"/>
</dbReference>
<dbReference type="Proteomes" id="UP000276864">
    <property type="component" value="Unassembled WGS sequence"/>
</dbReference>
<evidence type="ECO:0000256" key="7">
    <source>
        <dbReference type="ARBA" id="ARBA00022660"/>
    </source>
</evidence>
<dbReference type="Pfam" id="PF05676">
    <property type="entry name" value="NDUF_B7"/>
    <property type="match status" value="1"/>
</dbReference>
<evidence type="ECO:0000256" key="9">
    <source>
        <dbReference type="ARBA" id="ARBA00022982"/>
    </source>
</evidence>
<sequence length="141" mass="16279">MDSVKDAVGLGDNGPKTRLEAGFPAVLWEDQPCVKRRRKEKQNMRATISVRKKTAADSTFGMAKTEATRAEMSAAKLPLAYRDQCAHLLIPLNKCRYDNYYLPWRCSDERHGYEKCQYEEFKQRVKKMDEIRAEKDGARSN</sequence>
<dbReference type="VEuPathDB" id="FungiDB:BTJ68_14034"/>
<keyword evidence="9" id="KW-0249">Electron transport</keyword>
<reference evidence="13 14" key="1">
    <citation type="journal article" date="2018" name="BMC Genomics">
        <title>Genomic evidence for intraspecific hybridization in a clonal and extremely halotolerant yeast.</title>
        <authorList>
            <person name="Gostincar C."/>
            <person name="Stajich J.E."/>
            <person name="Zupancic J."/>
            <person name="Zalar P."/>
            <person name="Gunde-Cimerman N."/>
        </authorList>
    </citation>
    <scope>NUCLEOTIDE SEQUENCE [LARGE SCALE GENOMIC DNA]</scope>
    <source>
        <strain evidence="13 14">EXF-6651</strain>
    </source>
</reference>
<dbReference type="EMBL" id="QWIM01000653">
    <property type="protein sequence ID" value="RMY32241.1"/>
    <property type="molecule type" value="Genomic_DNA"/>
</dbReference>
<evidence type="ECO:0000256" key="8">
    <source>
        <dbReference type="ARBA" id="ARBA00022792"/>
    </source>
</evidence>
<dbReference type="PROSITE" id="PS51808">
    <property type="entry name" value="CHCH"/>
    <property type="match status" value="1"/>
</dbReference>
<evidence type="ECO:0000256" key="10">
    <source>
        <dbReference type="ARBA" id="ARBA00023128"/>
    </source>
</evidence>
<name>A0A3M7AXN6_HORWE</name>
<accession>A0A3M7AXN6</accession>
<evidence type="ECO:0000256" key="1">
    <source>
        <dbReference type="ARBA" id="ARBA00003195"/>
    </source>
</evidence>
<evidence type="ECO:0000256" key="2">
    <source>
        <dbReference type="ARBA" id="ARBA00004569"/>
    </source>
</evidence>
<evidence type="ECO:0000256" key="4">
    <source>
        <dbReference type="ARBA" id="ARBA00008006"/>
    </source>
</evidence>
<dbReference type="GO" id="GO:0005758">
    <property type="term" value="C:mitochondrial intermembrane space"/>
    <property type="evidence" value="ECO:0007669"/>
    <property type="project" value="UniProtKB-SubCell"/>
</dbReference>
<evidence type="ECO:0000256" key="6">
    <source>
        <dbReference type="ARBA" id="ARBA00022448"/>
    </source>
</evidence>
<gene>
    <name evidence="13" type="ORF">D0866_06748</name>
</gene>
<dbReference type="GO" id="GO:0005743">
    <property type="term" value="C:mitochondrial inner membrane"/>
    <property type="evidence" value="ECO:0007669"/>
    <property type="project" value="UniProtKB-SubCell"/>
</dbReference>
<comment type="function">
    <text evidence="1">Accessory subunit of the mitochondrial membrane respiratory chain NADH dehydrogenase (Complex I), that is believed not to be involved in catalysis. Complex I functions in the transfer of electrons from NADH to the respiratory chain. The immediate electron acceptor for the enzyme is believed to be ubiquinone.</text>
</comment>
<comment type="subcellular location">
    <subcellularLocation>
        <location evidence="3">Mitochondrion inner membrane</location>
        <topology evidence="3">Peripheral membrane protein</topology>
    </subcellularLocation>
    <subcellularLocation>
        <location evidence="2">Mitochondrion intermembrane space</location>
    </subcellularLocation>
</comment>
<organism evidence="13 14">
    <name type="scientific">Hortaea werneckii</name>
    <name type="common">Black yeast</name>
    <name type="synonym">Cladosporium werneckii</name>
    <dbReference type="NCBI Taxonomy" id="91943"/>
    <lineage>
        <taxon>Eukaryota</taxon>
        <taxon>Fungi</taxon>
        <taxon>Dikarya</taxon>
        <taxon>Ascomycota</taxon>
        <taxon>Pezizomycotina</taxon>
        <taxon>Dothideomycetes</taxon>
        <taxon>Dothideomycetidae</taxon>
        <taxon>Mycosphaerellales</taxon>
        <taxon>Teratosphaeriaceae</taxon>
        <taxon>Hortaea</taxon>
    </lineage>
</organism>
<evidence type="ECO:0000256" key="12">
    <source>
        <dbReference type="ARBA" id="ARBA00023157"/>
    </source>
</evidence>
<keyword evidence="12" id="KW-1015">Disulfide bond</keyword>